<keyword evidence="2" id="KW-1185">Reference proteome</keyword>
<name>A0ABQ9IWQ0_9CUCU</name>
<comment type="caution">
    <text evidence="1">The sequence shown here is derived from an EMBL/GenBank/DDBJ whole genome shotgun (WGS) entry which is preliminary data.</text>
</comment>
<organism evidence="1 2">
    <name type="scientific">Molorchus minor</name>
    <dbReference type="NCBI Taxonomy" id="1323400"/>
    <lineage>
        <taxon>Eukaryota</taxon>
        <taxon>Metazoa</taxon>
        <taxon>Ecdysozoa</taxon>
        <taxon>Arthropoda</taxon>
        <taxon>Hexapoda</taxon>
        <taxon>Insecta</taxon>
        <taxon>Pterygota</taxon>
        <taxon>Neoptera</taxon>
        <taxon>Endopterygota</taxon>
        <taxon>Coleoptera</taxon>
        <taxon>Polyphaga</taxon>
        <taxon>Cucujiformia</taxon>
        <taxon>Chrysomeloidea</taxon>
        <taxon>Cerambycidae</taxon>
        <taxon>Lamiinae</taxon>
        <taxon>Monochamini</taxon>
        <taxon>Molorchus</taxon>
    </lineage>
</organism>
<dbReference type="EMBL" id="JAPWTJ010002216">
    <property type="protein sequence ID" value="KAJ8967273.1"/>
    <property type="molecule type" value="Genomic_DNA"/>
</dbReference>
<evidence type="ECO:0000313" key="1">
    <source>
        <dbReference type="EMBL" id="KAJ8967273.1"/>
    </source>
</evidence>
<dbReference type="Proteomes" id="UP001162164">
    <property type="component" value="Unassembled WGS sequence"/>
</dbReference>
<sequence>MHLRIHTVPKINLHDVKKQRPHIFYHYVLECKTVFLPPMYKKLHKETPFEDPHELPYRFEALQL</sequence>
<evidence type="ECO:0000313" key="2">
    <source>
        <dbReference type="Proteomes" id="UP001162164"/>
    </source>
</evidence>
<accession>A0ABQ9IWQ0</accession>
<protein>
    <submittedName>
        <fullName evidence="1">Uncharacterized protein</fullName>
    </submittedName>
</protein>
<gene>
    <name evidence="1" type="ORF">NQ317_016284</name>
</gene>
<reference evidence="1" key="1">
    <citation type="journal article" date="2023" name="Insect Mol. Biol.">
        <title>Genome sequencing provides insights into the evolution of gene families encoding plant cell wall-degrading enzymes in longhorned beetles.</title>
        <authorList>
            <person name="Shin N.R."/>
            <person name="Okamura Y."/>
            <person name="Kirsch R."/>
            <person name="Pauchet Y."/>
        </authorList>
    </citation>
    <scope>NUCLEOTIDE SEQUENCE</scope>
    <source>
        <strain evidence="1">MMC_N1</strain>
    </source>
</reference>
<proteinExistence type="predicted"/>